<dbReference type="GO" id="GO:0043025">
    <property type="term" value="C:neuronal cell body"/>
    <property type="evidence" value="ECO:0007669"/>
    <property type="project" value="TreeGrafter"/>
</dbReference>
<sequence>MSADWLDRCLGGYFQLLALRCSYSKRRAGRLLSNLYLMLVILDLVVQMRSYAHGEEPMVDRMLFFPKAIQAVNVFYKLVHALIALFALVGCQRERRLLQQLPPTHATPGIYRQVALEFLMVVYALWISFFDSLNAGQILENLRYVFSSQAVRARYLQMLLLVGRLQAQLEQLQRQLIDCSLDDYQQLRSSYAHLARLCRSLSQLYGPSLLLLNVLVLGDCLIVCNVYFMVEHLEAVPATWLVLWQAVYIVVPTLVKIWTVCAACDRFVMGSKILRQQLSDRRGRTSEERSQIEEFVLQIMQDTLQFNVCGIYHLNLQTLASMFFFILEVLVIFLQFVSVIR</sequence>
<dbReference type="RefSeq" id="XP_001354418.3">
    <property type="nucleotide sequence ID" value="XM_001354382.4"/>
</dbReference>
<keyword evidence="5 8" id="KW-0472">Membrane</keyword>
<evidence type="ECO:0000256" key="6">
    <source>
        <dbReference type="ARBA" id="ARBA00023170"/>
    </source>
</evidence>
<evidence type="ECO:0000256" key="4">
    <source>
        <dbReference type="ARBA" id="ARBA00022989"/>
    </source>
</evidence>
<feature type="transmembrane region" description="Helical" evidence="8">
    <location>
        <begin position="68"/>
        <end position="89"/>
    </location>
</feature>
<protein>
    <recommendedName>
        <fullName evidence="8">Gustatory receptor</fullName>
    </recommendedName>
</protein>
<keyword evidence="2 8" id="KW-1003">Cell membrane</keyword>
<keyword evidence="9" id="KW-0175">Coiled coil</keyword>
<dbReference type="GO" id="GO:0030425">
    <property type="term" value="C:dendrite"/>
    <property type="evidence" value="ECO:0007669"/>
    <property type="project" value="TreeGrafter"/>
</dbReference>
<evidence type="ECO:0000256" key="1">
    <source>
        <dbReference type="ARBA" id="ARBA00004651"/>
    </source>
</evidence>
<dbReference type="KEGG" id="dpo:4814342"/>
<evidence type="ECO:0000256" key="5">
    <source>
        <dbReference type="ARBA" id="ARBA00023136"/>
    </source>
</evidence>
<reference evidence="11" key="1">
    <citation type="submission" date="2025-08" db="UniProtKB">
        <authorList>
            <consortium name="RefSeq"/>
        </authorList>
    </citation>
    <scope>IDENTIFICATION</scope>
    <source>
        <strain evidence="11">MV-25-SWS-2005</strain>
        <tissue evidence="11">Whole body</tissue>
    </source>
</reference>
<feature type="coiled-coil region" evidence="9">
    <location>
        <begin position="155"/>
        <end position="182"/>
    </location>
</feature>
<dbReference type="GO" id="GO:0030424">
    <property type="term" value="C:axon"/>
    <property type="evidence" value="ECO:0007669"/>
    <property type="project" value="TreeGrafter"/>
</dbReference>
<comment type="function">
    <text evidence="8">Gustatory receptor which mediates acceptance or avoidance behavior, depending on its substrates.</text>
</comment>
<dbReference type="InParanoid" id="A0A6I8UF00"/>
<feature type="transmembrane region" description="Helical" evidence="8">
    <location>
        <begin position="31"/>
        <end position="48"/>
    </location>
</feature>
<evidence type="ECO:0000256" key="7">
    <source>
        <dbReference type="ARBA" id="ARBA00023224"/>
    </source>
</evidence>
<evidence type="ECO:0000256" key="9">
    <source>
        <dbReference type="SAM" id="Coils"/>
    </source>
</evidence>
<dbReference type="GO" id="GO:0005886">
    <property type="term" value="C:plasma membrane"/>
    <property type="evidence" value="ECO:0007669"/>
    <property type="project" value="UniProtKB-SubCell"/>
</dbReference>
<dbReference type="AlphaFoldDB" id="A0A6I8UF00"/>
<feature type="transmembrane region" description="Helical" evidence="8">
    <location>
        <begin position="242"/>
        <end position="268"/>
    </location>
</feature>
<accession>A0A6I8UF00</accession>
<evidence type="ECO:0000313" key="10">
    <source>
        <dbReference type="Proteomes" id="UP000001819"/>
    </source>
</evidence>
<dbReference type="Pfam" id="PF08395">
    <property type="entry name" value="7tm_7"/>
    <property type="match status" value="1"/>
</dbReference>
<keyword evidence="4 8" id="KW-1133">Transmembrane helix</keyword>
<dbReference type="GO" id="GO:0008049">
    <property type="term" value="P:male courtship behavior"/>
    <property type="evidence" value="ECO:0007669"/>
    <property type="project" value="TreeGrafter"/>
</dbReference>
<dbReference type="InterPro" id="IPR013604">
    <property type="entry name" value="7TM_chemorcpt"/>
</dbReference>
<feature type="transmembrane region" description="Helical" evidence="8">
    <location>
        <begin position="209"/>
        <end position="230"/>
    </location>
</feature>
<keyword evidence="3 8" id="KW-0812">Transmembrane</keyword>
<dbReference type="FunCoup" id="A0A6I8UF00">
    <property type="interactions" value="15"/>
</dbReference>
<proteinExistence type="inferred from homology"/>
<comment type="similarity">
    <text evidence="8">Belongs to the insect chemoreceptor superfamily. Gustatory receptor (GR) family.</text>
</comment>
<keyword evidence="10" id="KW-1185">Reference proteome</keyword>
<keyword evidence="6 8" id="KW-0675">Receptor</keyword>
<comment type="subcellular location">
    <subcellularLocation>
        <location evidence="1 8">Cell membrane</location>
        <topology evidence="1 8">Multi-pass membrane protein</topology>
    </subcellularLocation>
</comment>
<gene>
    <name evidence="11" type="primary">Gr9a</name>
</gene>
<name>A0A6I8UF00_DROPS</name>
<dbReference type="PANTHER" id="PTHR21143">
    <property type="entry name" value="INVERTEBRATE GUSTATORY RECEPTOR"/>
    <property type="match status" value="1"/>
</dbReference>
<dbReference type="GO" id="GO:0007165">
    <property type="term" value="P:signal transduction"/>
    <property type="evidence" value="ECO:0007669"/>
    <property type="project" value="UniProtKB-KW"/>
</dbReference>
<dbReference type="GO" id="GO:0007635">
    <property type="term" value="P:chemosensory behavior"/>
    <property type="evidence" value="ECO:0007669"/>
    <property type="project" value="TreeGrafter"/>
</dbReference>
<comment type="caution">
    <text evidence="8">Lacks conserved residue(s) required for the propagation of feature annotation.</text>
</comment>
<evidence type="ECO:0000256" key="2">
    <source>
        <dbReference type="ARBA" id="ARBA00022475"/>
    </source>
</evidence>
<keyword evidence="7 8" id="KW-0807">Transducer</keyword>
<feature type="transmembrane region" description="Helical" evidence="8">
    <location>
        <begin position="319"/>
        <end position="340"/>
    </location>
</feature>
<dbReference type="GO" id="GO:0050909">
    <property type="term" value="P:sensory perception of taste"/>
    <property type="evidence" value="ECO:0007669"/>
    <property type="project" value="InterPro"/>
</dbReference>
<evidence type="ECO:0000256" key="8">
    <source>
        <dbReference type="RuleBase" id="RU363108"/>
    </source>
</evidence>
<evidence type="ECO:0000256" key="3">
    <source>
        <dbReference type="ARBA" id="ARBA00022692"/>
    </source>
</evidence>
<evidence type="ECO:0000313" key="11">
    <source>
        <dbReference type="RefSeq" id="XP_001354418.3"/>
    </source>
</evidence>
<dbReference type="Proteomes" id="UP000001819">
    <property type="component" value="Chromosome X"/>
</dbReference>
<organism evidence="10 11">
    <name type="scientific">Drosophila pseudoobscura pseudoobscura</name>
    <name type="common">Fruit fly</name>
    <dbReference type="NCBI Taxonomy" id="46245"/>
    <lineage>
        <taxon>Eukaryota</taxon>
        <taxon>Metazoa</taxon>
        <taxon>Ecdysozoa</taxon>
        <taxon>Arthropoda</taxon>
        <taxon>Hexapoda</taxon>
        <taxon>Insecta</taxon>
        <taxon>Pterygota</taxon>
        <taxon>Neoptera</taxon>
        <taxon>Endopterygota</taxon>
        <taxon>Diptera</taxon>
        <taxon>Brachycera</taxon>
        <taxon>Muscomorpha</taxon>
        <taxon>Ephydroidea</taxon>
        <taxon>Drosophilidae</taxon>
        <taxon>Drosophila</taxon>
        <taxon>Sophophora</taxon>
    </lineage>
</organism>
<dbReference type="PANTHER" id="PTHR21143:SF133">
    <property type="entry name" value="GUSTATORY AND PHEROMONE RECEPTOR 32A-RELATED"/>
    <property type="match status" value="1"/>
</dbReference>